<keyword evidence="7" id="KW-0539">Nucleus</keyword>
<dbReference type="SMART" id="SM00490">
    <property type="entry name" value="HELICc"/>
    <property type="match status" value="1"/>
</dbReference>
<evidence type="ECO:0000256" key="3">
    <source>
        <dbReference type="ARBA" id="ARBA00022741"/>
    </source>
</evidence>
<evidence type="ECO:0008006" key="13">
    <source>
        <dbReference type="Google" id="ProtNLM"/>
    </source>
</evidence>
<dbReference type="GO" id="GO:0036297">
    <property type="term" value="P:interstrand cross-link repair"/>
    <property type="evidence" value="ECO:0007669"/>
    <property type="project" value="TreeGrafter"/>
</dbReference>
<dbReference type="GO" id="GO:0009378">
    <property type="term" value="F:four-way junction helicase activity"/>
    <property type="evidence" value="ECO:0007669"/>
    <property type="project" value="TreeGrafter"/>
</dbReference>
<dbReference type="PROSITE" id="PS51192">
    <property type="entry name" value="HELICASE_ATP_BIND_1"/>
    <property type="match status" value="1"/>
</dbReference>
<dbReference type="HOGENOM" id="CLU_002513_3_2_1"/>
<comment type="similarity">
    <text evidence="2">Belongs to the DEAD box helicase family. DEAH subfamily. FANCM sub-subfamily.</text>
</comment>
<evidence type="ECO:0000256" key="2">
    <source>
        <dbReference type="ARBA" id="ARBA00009889"/>
    </source>
</evidence>
<gene>
    <name evidence="11" type="ORF">D910_04980</name>
    <name evidence="10" type="ORF">YQE_03477</name>
</gene>
<dbReference type="CDD" id="cd18033">
    <property type="entry name" value="DEXDc_FANCM"/>
    <property type="match status" value="1"/>
</dbReference>
<dbReference type="EMBL" id="KB740600">
    <property type="protein sequence ID" value="ENN80118.1"/>
    <property type="molecule type" value="Genomic_DNA"/>
</dbReference>
<dbReference type="Pfam" id="PF00271">
    <property type="entry name" value="Helicase_C"/>
    <property type="match status" value="1"/>
</dbReference>
<evidence type="ECO:0000256" key="1">
    <source>
        <dbReference type="ARBA" id="ARBA00004123"/>
    </source>
</evidence>
<keyword evidence="5" id="KW-0347">Helicase</keyword>
<dbReference type="GO" id="GO:0005524">
    <property type="term" value="F:ATP binding"/>
    <property type="evidence" value="ECO:0007669"/>
    <property type="project" value="UniProtKB-KW"/>
</dbReference>
<evidence type="ECO:0000256" key="6">
    <source>
        <dbReference type="ARBA" id="ARBA00022840"/>
    </source>
</evidence>
<name>N6TQ28_DENPD</name>
<dbReference type="AlphaFoldDB" id="N6TQ28"/>
<dbReference type="InterPro" id="IPR027417">
    <property type="entry name" value="P-loop_NTPase"/>
</dbReference>
<dbReference type="Pfam" id="PF00270">
    <property type="entry name" value="DEAD"/>
    <property type="match status" value="1"/>
</dbReference>
<organism evidence="10">
    <name type="scientific">Dendroctonus ponderosae</name>
    <name type="common">Mountain pine beetle</name>
    <dbReference type="NCBI Taxonomy" id="77166"/>
    <lineage>
        <taxon>Eukaryota</taxon>
        <taxon>Metazoa</taxon>
        <taxon>Ecdysozoa</taxon>
        <taxon>Arthropoda</taxon>
        <taxon>Hexapoda</taxon>
        <taxon>Insecta</taxon>
        <taxon>Pterygota</taxon>
        <taxon>Neoptera</taxon>
        <taxon>Endopterygota</taxon>
        <taxon>Coleoptera</taxon>
        <taxon>Polyphaga</taxon>
        <taxon>Cucujiformia</taxon>
        <taxon>Curculionidae</taxon>
        <taxon>Scolytinae</taxon>
        <taxon>Dendroctonus</taxon>
    </lineage>
</organism>
<feature type="non-terminal residue" evidence="10">
    <location>
        <position position="1"/>
    </location>
</feature>
<dbReference type="GO" id="GO:0045003">
    <property type="term" value="P:double-strand break repair via synthesis-dependent strand annealing"/>
    <property type="evidence" value="ECO:0007669"/>
    <property type="project" value="TreeGrafter"/>
</dbReference>
<dbReference type="SUPFAM" id="SSF52540">
    <property type="entry name" value="P-loop containing nucleoside triphosphate hydrolases"/>
    <property type="match status" value="1"/>
</dbReference>
<dbReference type="EMBL" id="KB631982">
    <property type="protein sequence ID" value="ERL87589.1"/>
    <property type="molecule type" value="Genomic_DNA"/>
</dbReference>
<evidence type="ECO:0000256" key="4">
    <source>
        <dbReference type="ARBA" id="ARBA00022801"/>
    </source>
</evidence>
<reference evidence="10 12" key="1">
    <citation type="journal article" date="2013" name="Genome Biol.">
        <title>Draft genome of the mountain pine beetle, Dendroctonus ponderosae Hopkins, a major forest pest.</title>
        <authorList>
            <person name="Keeling C.I."/>
            <person name="Yuen M.M."/>
            <person name="Liao N.Y."/>
            <person name="Docking T.R."/>
            <person name="Chan S.K."/>
            <person name="Taylor G.A."/>
            <person name="Palmquist D.L."/>
            <person name="Jackman S.D."/>
            <person name="Nguyen A."/>
            <person name="Li M."/>
            <person name="Henderson H."/>
            <person name="Janes J.K."/>
            <person name="Zhao Y."/>
            <person name="Pandoh P."/>
            <person name="Moore R."/>
            <person name="Sperling F.A."/>
            <person name="Huber D.P."/>
            <person name="Birol I."/>
            <person name="Jones S.J."/>
            <person name="Bohlmann J."/>
        </authorList>
    </citation>
    <scope>NUCLEOTIDE SEQUENCE</scope>
</reference>
<dbReference type="PANTHER" id="PTHR14025:SF20">
    <property type="entry name" value="FANCONI ANEMIA GROUP M PROTEIN"/>
    <property type="match status" value="1"/>
</dbReference>
<dbReference type="GO" id="GO:0016787">
    <property type="term" value="F:hydrolase activity"/>
    <property type="evidence" value="ECO:0007669"/>
    <property type="project" value="UniProtKB-KW"/>
</dbReference>
<feature type="domain" description="Helicase ATP-binding" evidence="8">
    <location>
        <begin position="49"/>
        <end position="218"/>
    </location>
</feature>
<accession>N6TQ28</accession>
<dbReference type="FunFam" id="3.40.50.300:FF:000861">
    <property type="entry name" value="Fanconi anemia, complementation group M"/>
    <property type="match status" value="1"/>
</dbReference>
<feature type="non-terminal residue" evidence="10">
    <location>
        <position position="465"/>
    </location>
</feature>
<evidence type="ECO:0000256" key="7">
    <source>
        <dbReference type="ARBA" id="ARBA00023242"/>
    </source>
</evidence>
<proteinExistence type="inferred from homology"/>
<evidence type="ECO:0000313" key="11">
    <source>
        <dbReference type="EMBL" id="ERL87589.1"/>
    </source>
</evidence>
<dbReference type="GO" id="GO:0043138">
    <property type="term" value="F:3'-5' DNA helicase activity"/>
    <property type="evidence" value="ECO:0007669"/>
    <property type="project" value="TreeGrafter"/>
</dbReference>
<dbReference type="PANTHER" id="PTHR14025">
    <property type="entry name" value="FANCONI ANEMIA GROUP M FANCM FAMILY MEMBER"/>
    <property type="match status" value="1"/>
</dbReference>
<keyword evidence="4" id="KW-0378">Hydrolase</keyword>
<protein>
    <recommendedName>
        <fullName evidence="13">Helicase ATP-binding domain-containing protein</fullName>
    </recommendedName>
</protein>
<dbReference type="OrthoDB" id="6513042at2759"/>
<dbReference type="Proteomes" id="UP000030742">
    <property type="component" value="Unassembled WGS sequence"/>
</dbReference>
<dbReference type="InterPro" id="IPR014001">
    <property type="entry name" value="Helicase_ATP-bd"/>
</dbReference>
<evidence type="ECO:0000259" key="9">
    <source>
        <dbReference type="PROSITE" id="PS51194"/>
    </source>
</evidence>
<dbReference type="InterPro" id="IPR011545">
    <property type="entry name" value="DEAD/DEAH_box_helicase_dom"/>
</dbReference>
<dbReference type="STRING" id="77166.N6TQ28"/>
<dbReference type="SMART" id="SM00487">
    <property type="entry name" value="DEXDc"/>
    <property type="match status" value="1"/>
</dbReference>
<dbReference type="InterPro" id="IPR044749">
    <property type="entry name" value="FANCM_DEXDc"/>
</dbReference>
<evidence type="ECO:0000313" key="10">
    <source>
        <dbReference type="EMBL" id="ENN80118.1"/>
    </source>
</evidence>
<dbReference type="PROSITE" id="PS51194">
    <property type="entry name" value="HELICASE_CTER"/>
    <property type="match status" value="1"/>
</dbReference>
<evidence type="ECO:0000259" key="8">
    <source>
        <dbReference type="PROSITE" id="PS51192"/>
    </source>
</evidence>
<dbReference type="InterPro" id="IPR001650">
    <property type="entry name" value="Helicase_C-like"/>
</dbReference>
<feature type="domain" description="Helicase C-terminal" evidence="9">
    <location>
        <begin position="274"/>
        <end position="433"/>
    </location>
</feature>
<comment type="subcellular location">
    <subcellularLocation>
        <location evidence="1">Nucleus</location>
    </subcellularLocation>
</comment>
<sequence length="465" mass="52415">MCQETIGRHGNAKSIALSKSVESEGFDLQAGQTWTYPTNYPIRDYQHNITSAALHKNTLVSLPTGLGKTFIAAVVMYNFYRWYPQGKIIFMAPTKPLVKQQIEACYNIMAIPAGVTAELTGTKASLSRANIWLEKRVFFVTPQVLQNDLDKVAQLGKSIKCLVFDEAHKARGNHAYCQVIAKLLKNGHKYFRVLALSATPGGNINDVAEVTVVNNLLISHLEFRTEESVDVHPYVFQRSLETVVVHLDEKLLEIKEEYMKIPSDIKFGHPKHYKLRDLLTKHFRNETTGNSRVMVFFEYRESVMEAHTLLLQSRPLIQPRVFLGQGSGVTQKTQLGVVRDFKEGRCNTLLSTCIGEEGLDIGEVDLIVCFDISNKSPIRMVQRMGRTGRKREGSVLVLVTEGKEQQTLKDCLIHKNNISTHVLGSSYLRNNLYPDNPSLIPADLVPRCEKIFITVKEKPSKNSLL</sequence>
<dbReference type="GO" id="GO:0005634">
    <property type="term" value="C:nucleus"/>
    <property type="evidence" value="ECO:0007669"/>
    <property type="project" value="UniProtKB-SubCell"/>
</dbReference>
<evidence type="ECO:0000313" key="12">
    <source>
        <dbReference type="Proteomes" id="UP000030742"/>
    </source>
</evidence>
<dbReference type="Gene3D" id="3.40.50.300">
    <property type="entry name" value="P-loop containing nucleotide triphosphate hydrolases"/>
    <property type="match status" value="2"/>
</dbReference>
<dbReference type="GO" id="GO:0000400">
    <property type="term" value="F:four-way junction DNA binding"/>
    <property type="evidence" value="ECO:0007669"/>
    <property type="project" value="TreeGrafter"/>
</dbReference>
<keyword evidence="3" id="KW-0547">Nucleotide-binding</keyword>
<dbReference type="OMA" id="RANIWLE"/>
<evidence type="ECO:0000256" key="5">
    <source>
        <dbReference type="ARBA" id="ARBA00022806"/>
    </source>
</evidence>
<keyword evidence="6" id="KW-0067">ATP-binding</keyword>